<comment type="cofactor">
    <cofactor evidence="1 16">
        <name>Mn(2+)</name>
        <dbReference type="ChEBI" id="CHEBI:29035"/>
    </cofactor>
</comment>
<dbReference type="SMART" id="SM00458">
    <property type="entry name" value="RICIN"/>
    <property type="match status" value="1"/>
</dbReference>
<keyword evidence="7" id="KW-0812">Transmembrane</keyword>
<dbReference type="GO" id="GO:0006493">
    <property type="term" value="P:protein O-linked glycosylation"/>
    <property type="evidence" value="ECO:0007669"/>
    <property type="project" value="TreeGrafter"/>
</dbReference>
<evidence type="ECO:0000256" key="12">
    <source>
        <dbReference type="ARBA" id="ARBA00023034"/>
    </source>
</evidence>
<comment type="pathway">
    <text evidence="3 16">Protein modification; protein glycosylation.</text>
</comment>
<dbReference type="Pfam" id="PF00535">
    <property type="entry name" value="Glycos_transf_2"/>
    <property type="match status" value="1"/>
</dbReference>
<keyword evidence="11" id="KW-1133">Transmembrane helix</keyword>
<dbReference type="SUPFAM" id="SSF50370">
    <property type="entry name" value="Ricin B-like lectins"/>
    <property type="match status" value="1"/>
</dbReference>
<dbReference type="CDD" id="cd02510">
    <property type="entry name" value="pp-GalNAc-T"/>
    <property type="match status" value="1"/>
</dbReference>
<keyword evidence="12 16" id="KW-0333">Golgi apparatus</keyword>
<dbReference type="GO" id="GO:0000139">
    <property type="term" value="C:Golgi membrane"/>
    <property type="evidence" value="ECO:0007669"/>
    <property type="project" value="UniProtKB-SubCell"/>
</dbReference>
<keyword evidence="17" id="KW-0732">Signal</keyword>
<evidence type="ECO:0000256" key="2">
    <source>
        <dbReference type="ARBA" id="ARBA00004323"/>
    </source>
</evidence>
<dbReference type="Gene3D" id="3.90.550.10">
    <property type="entry name" value="Spore Coat Polysaccharide Biosynthesis Protein SpsA, Chain A"/>
    <property type="match status" value="1"/>
</dbReference>
<evidence type="ECO:0000256" key="14">
    <source>
        <dbReference type="ARBA" id="ARBA00023157"/>
    </source>
</evidence>
<feature type="domain" description="Ricin B lectin" evidence="18">
    <location>
        <begin position="472"/>
        <end position="604"/>
    </location>
</feature>
<evidence type="ECO:0000256" key="3">
    <source>
        <dbReference type="ARBA" id="ARBA00004922"/>
    </source>
</evidence>
<comment type="subcellular location">
    <subcellularLocation>
        <location evidence="2 16">Golgi apparatus membrane</location>
        <topology evidence="2 16">Single-pass type II membrane protein</topology>
    </subcellularLocation>
</comment>
<keyword evidence="13" id="KW-0472">Membrane</keyword>
<dbReference type="UniPathway" id="UPA00378"/>
<evidence type="ECO:0000256" key="6">
    <source>
        <dbReference type="ARBA" id="ARBA00022679"/>
    </source>
</evidence>
<dbReference type="EMBL" id="OA564678">
    <property type="protein sequence ID" value="CAD7195223.1"/>
    <property type="molecule type" value="Genomic_DNA"/>
</dbReference>
<name>A0A7R8VEG0_TIMDO</name>
<evidence type="ECO:0000313" key="19">
    <source>
        <dbReference type="EMBL" id="CAD7195223.1"/>
    </source>
</evidence>
<keyword evidence="6 16" id="KW-0808">Transferase</keyword>
<keyword evidence="5 16" id="KW-0328">Glycosyltransferase</keyword>
<dbReference type="InterPro" id="IPR029044">
    <property type="entry name" value="Nucleotide-diphossugar_trans"/>
</dbReference>
<feature type="signal peptide" evidence="17">
    <location>
        <begin position="1"/>
        <end position="30"/>
    </location>
</feature>
<keyword evidence="14 16" id="KW-1015">Disulfide bond</keyword>
<evidence type="ECO:0000259" key="18">
    <source>
        <dbReference type="SMART" id="SM00458"/>
    </source>
</evidence>
<evidence type="ECO:0000256" key="13">
    <source>
        <dbReference type="ARBA" id="ARBA00023136"/>
    </source>
</evidence>
<dbReference type="InterPro" id="IPR001173">
    <property type="entry name" value="Glyco_trans_2-like"/>
</dbReference>
<dbReference type="PANTHER" id="PTHR11675:SF118">
    <property type="entry name" value="POLYPEPTIDE N-ACETYLGALACTOSAMINYLTRANSFERASE 3"/>
    <property type="match status" value="1"/>
</dbReference>
<dbReference type="GO" id="GO:0030246">
    <property type="term" value="F:carbohydrate binding"/>
    <property type="evidence" value="ECO:0007669"/>
    <property type="project" value="UniProtKB-KW"/>
</dbReference>
<dbReference type="Pfam" id="PF00652">
    <property type="entry name" value="Ricin_B_lectin"/>
    <property type="match status" value="1"/>
</dbReference>
<evidence type="ECO:0000256" key="11">
    <source>
        <dbReference type="ARBA" id="ARBA00022989"/>
    </source>
</evidence>
<evidence type="ECO:0000256" key="8">
    <source>
        <dbReference type="ARBA" id="ARBA00022723"/>
    </source>
</evidence>
<protein>
    <recommendedName>
        <fullName evidence="16">Polypeptide N-acetylgalactosaminyltransferase</fullName>
        <ecNumber evidence="16">2.4.1.-</ecNumber>
    </recommendedName>
    <alternativeName>
        <fullName evidence="16">Protein-UDP acetylgalactosaminyltransferase</fullName>
    </alternativeName>
</protein>
<evidence type="ECO:0000256" key="7">
    <source>
        <dbReference type="ARBA" id="ARBA00022692"/>
    </source>
</evidence>
<keyword evidence="9 16" id="KW-0430">Lectin</keyword>
<dbReference type="AlphaFoldDB" id="A0A7R8VEG0"/>
<dbReference type="Gene3D" id="2.80.10.50">
    <property type="match status" value="1"/>
</dbReference>
<proteinExistence type="inferred from homology"/>
<reference evidence="19" key="1">
    <citation type="submission" date="2020-11" db="EMBL/GenBank/DDBJ databases">
        <authorList>
            <person name="Tran Van P."/>
        </authorList>
    </citation>
    <scope>NUCLEOTIDE SEQUENCE</scope>
</reference>
<evidence type="ECO:0000256" key="5">
    <source>
        <dbReference type="ARBA" id="ARBA00022676"/>
    </source>
</evidence>
<gene>
    <name evidence="19" type="ORF">TDIB3V08_LOCUS1624</name>
</gene>
<keyword evidence="10" id="KW-0735">Signal-anchor</keyword>
<evidence type="ECO:0000256" key="1">
    <source>
        <dbReference type="ARBA" id="ARBA00001936"/>
    </source>
</evidence>
<dbReference type="InterPro" id="IPR000772">
    <property type="entry name" value="Ricin_B_lectin"/>
</dbReference>
<dbReference type="FunFam" id="3.90.550.10:FF:000021">
    <property type="entry name" value="Polypeptide N-acetylgalactosaminyltransferase"/>
    <property type="match status" value="1"/>
</dbReference>
<organism evidence="19">
    <name type="scientific">Timema douglasi</name>
    <name type="common">Walking stick</name>
    <dbReference type="NCBI Taxonomy" id="61478"/>
    <lineage>
        <taxon>Eukaryota</taxon>
        <taxon>Metazoa</taxon>
        <taxon>Ecdysozoa</taxon>
        <taxon>Arthropoda</taxon>
        <taxon>Hexapoda</taxon>
        <taxon>Insecta</taxon>
        <taxon>Pterygota</taxon>
        <taxon>Neoptera</taxon>
        <taxon>Polyneoptera</taxon>
        <taxon>Phasmatodea</taxon>
        <taxon>Timematodea</taxon>
        <taxon>Timematoidea</taxon>
        <taxon>Timematidae</taxon>
        <taxon>Timema</taxon>
    </lineage>
</organism>
<evidence type="ECO:0000256" key="4">
    <source>
        <dbReference type="ARBA" id="ARBA00005680"/>
    </source>
</evidence>
<evidence type="ECO:0000256" key="9">
    <source>
        <dbReference type="ARBA" id="ARBA00022734"/>
    </source>
</evidence>
<dbReference type="PANTHER" id="PTHR11675">
    <property type="entry name" value="N-ACETYLGALACTOSAMINYLTRANSFERASE"/>
    <property type="match status" value="1"/>
</dbReference>
<dbReference type="EC" id="2.4.1.-" evidence="16"/>
<evidence type="ECO:0000256" key="17">
    <source>
        <dbReference type="SAM" id="SignalP"/>
    </source>
</evidence>
<evidence type="ECO:0000256" key="15">
    <source>
        <dbReference type="ARBA" id="ARBA00023211"/>
    </source>
</evidence>
<keyword evidence="15 16" id="KW-0464">Manganese</keyword>
<keyword evidence="8" id="KW-0479">Metal-binding</keyword>
<dbReference type="PROSITE" id="PS50231">
    <property type="entry name" value="RICIN_B_LECTIN"/>
    <property type="match status" value="1"/>
</dbReference>
<dbReference type="InterPro" id="IPR045885">
    <property type="entry name" value="GalNAc-T"/>
</dbReference>
<dbReference type="GO" id="GO:0004653">
    <property type="term" value="F:polypeptide N-acetylgalactosaminyltransferase activity"/>
    <property type="evidence" value="ECO:0007669"/>
    <property type="project" value="UniProtKB-ARBA"/>
</dbReference>
<dbReference type="SUPFAM" id="SSF53448">
    <property type="entry name" value="Nucleotide-diphospho-sugar transferases"/>
    <property type="match status" value="1"/>
</dbReference>
<dbReference type="InterPro" id="IPR035992">
    <property type="entry name" value="Ricin_B-like_lectins"/>
</dbReference>
<accession>A0A7R8VEG0</accession>
<evidence type="ECO:0000256" key="10">
    <source>
        <dbReference type="ARBA" id="ARBA00022968"/>
    </source>
</evidence>
<comment type="similarity">
    <text evidence="4 16">Belongs to the glycosyltransferase 2 family. GalNAc-T subfamily.</text>
</comment>
<evidence type="ECO:0000256" key="16">
    <source>
        <dbReference type="RuleBase" id="RU361242"/>
    </source>
</evidence>
<dbReference type="GO" id="GO:0046872">
    <property type="term" value="F:metal ion binding"/>
    <property type="evidence" value="ECO:0007669"/>
    <property type="project" value="UniProtKB-KW"/>
</dbReference>
<feature type="chain" id="PRO_5031042789" description="Polypeptide N-acetylgalactosaminyltransferase" evidence="17">
    <location>
        <begin position="31"/>
        <end position="609"/>
    </location>
</feature>
<sequence>MLAPCRRLWRLWPLLLSCSLLFVLFLQWSGRDENTTQDSDREDWVSVRLSRDQKEYIDRRGVHVVVGHYMGEMNKAGHTPNLTDELLNANLFSPRPQEGKLGQPVMIPSHEMPRMQELYHINRFNLMASDRIPLNRSLPDVRKKRCQGKYTNLEGLPSTSIIIVFHNEAWSTLLRTVHSVINRSPRVLLKEILLVDDNSNRAFLREPLEQHVAQLPVPTRVLRTGKRVGLVKARLLGAEDAQGEVLTFLDAHCECTKGWLESLITRISEDRTRVVCPVIDIISDDSFAYVRSFELHWGAFNWELHFRWYTLASEEIKKRKKDISEPFRTPTMAGGLFAIDKNYFYEIGAYDDQMEIWGGENLEMSFRVWQCGGSVEIVPCSHVGHLFRKSSPYSFPGGVGQVLYGNLARVALVWMDEWKEFYFRFNPEAAAMKDKETVRDRLELREKLKCKSFEWYLDNIWPQHFMPKDDRFFGMIRSRLTDQCMVKPTGKGTLNQPMGAASLMACTAGHSLQQMFVMTPEGAVMTDEAVCLDAPERDDAIKPKVRVMACNGSRRQRWKYHHENETMQHASSGLCLDIPKSRNPEDSLLLSTCSQNVGQRWILEAVPWK</sequence>